<keyword evidence="1" id="KW-0175">Coiled coil</keyword>
<evidence type="ECO:0000256" key="1">
    <source>
        <dbReference type="SAM" id="Coils"/>
    </source>
</evidence>
<organism evidence="2 3">
    <name type="scientific">Paenibacillus sabuli</name>
    <dbReference type="NCBI Taxonomy" id="2772509"/>
    <lineage>
        <taxon>Bacteria</taxon>
        <taxon>Bacillati</taxon>
        <taxon>Bacillota</taxon>
        <taxon>Bacilli</taxon>
        <taxon>Bacillales</taxon>
        <taxon>Paenibacillaceae</taxon>
        <taxon>Paenibacillus</taxon>
    </lineage>
</organism>
<name>A0A927BRH9_9BACL</name>
<dbReference type="RefSeq" id="WP_190917022.1">
    <property type="nucleotide sequence ID" value="NZ_JACXIZ010000015.1"/>
</dbReference>
<dbReference type="Gene3D" id="2.40.420.20">
    <property type="match status" value="1"/>
</dbReference>
<accession>A0A927BRH9</accession>
<reference evidence="2" key="1">
    <citation type="submission" date="2020-09" db="EMBL/GenBank/DDBJ databases">
        <title>A novel bacterium of genus Paenibacillus, isolated from South China Sea.</title>
        <authorList>
            <person name="Huang H."/>
            <person name="Mo K."/>
            <person name="Hu Y."/>
        </authorList>
    </citation>
    <scope>NUCLEOTIDE SEQUENCE</scope>
    <source>
        <strain evidence="2">IB182496</strain>
    </source>
</reference>
<evidence type="ECO:0000313" key="3">
    <source>
        <dbReference type="Proteomes" id="UP000621560"/>
    </source>
</evidence>
<proteinExistence type="predicted"/>
<dbReference type="Proteomes" id="UP000621560">
    <property type="component" value="Unassembled WGS sequence"/>
</dbReference>
<dbReference type="PANTHER" id="PTHR30469">
    <property type="entry name" value="MULTIDRUG RESISTANCE PROTEIN MDTA"/>
    <property type="match status" value="1"/>
</dbReference>
<feature type="coiled-coil region" evidence="1">
    <location>
        <begin position="105"/>
        <end position="169"/>
    </location>
</feature>
<comment type="caution">
    <text evidence="2">The sequence shown here is derived from an EMBL/GenBank/DDBJ whole genome shotgun (WGS) entry which is preliminary data.</text>
</comment>
<keyword evidence="3" id="KW-1185">Reference proteome</keyword>
<sequence>MEAEAAQRKRKRRIQLAAALFFGVLALVTFFSNTFQQLTLPKVKTENATFQKLTFTVEGSGTLQPRKEEAIYDASGWPVHAVTVEVGDEVEEGQRLVELDASGDRDALLDEEARLEQQQLRLEQLELGYKLGIRDGAPEDGQQAARTEMESLRLDMEIQARTIARLKEKLRVAPEALVAPCDGIVTELHAVPGSPGTPGQPVMKIANRDEGMQWQLTVEAEQVRDVTIGEAVEQRLLGDAPADLTATVAKVEDAGEPMPGAGGGDGESAGARKVLTFLIHDSRLKGGEQVEMAWERDPGYAGLTIAKDAVHHDQQGDYVYLVDARKSPLGNQFVIQKRYVTLGEADQWTQIVANGITEKDEIVTASSEPLSEGDRIRQ</sequence>
<evidence type="ECO:0000313" key="2">
    <source>
        <dbReference type="EMBL" id="MBD2845426.1"/>
    </source>
</evidence>
<dbReference type="AlphaFoldDB" id="A0A927BRH9"/>
<dbReference type="Gene3D" id="2.40.50.100">
    <property type="match status" value="1"/>
</dbReference>
<dbReference type="GO" id="GO:0015562">
    <property type="term" value="F:efflux transmembrane transporter activity"/>
    <property type="evidence" value="ECO:0007669"/>
    <property type="project" value="TreeGrafter"/>
</dbReference>
<gene>
    <name evidence="2" type="ORF">IDH44_09510</name>
</gene>
<protein>
    <submittedName>
        <fullName evidence="2">Efflux RND transporter periplasmic adaptor subunit</fullName>
    </submittedName>
</protein>
<dbReference type="EMBL" id="JACXIZ010000015">
    <property type="protein sequence ID" value="MBD2845426.1"/>
    <property type="molecule type" value="Genomic_DNA"/>
</dbReference>
<dbReference type="GO" id="GO:1990281">
    <property type="term" value="C:efflux pump complex"/>
    <property type="evidence" value="ECO:0007669"/>
    <property type="project" value="TreeGrafter"/>
</dbReference>